<dbReference type="RefSeq" id="WP_191277568.1">
    <property type="nucleotide sequence ID" value="NZ_BNAD01000001.1"/>
</dbReference>
<dbReference type="EMBL" id="BNAD01000001">
    <property type="protein sequence ID" value="GHE15288.1"/>
    <property type="molecule type" value="Genomic_DNA"/>
</dbReference>
<gene>
    <name evidence="1" type="ORF">GCM10011376_02800</name>
</gene>
<accession>A0ABQ3HF43</accession>
<keyword evidence="2" id="KW-1185">Reference proteome</keyword>
<evidence type="ECO:0000313" key="1">
    <source>
        <dbReference type="EMBL" id="GHE15288.1"/>
    </source>
</evidence>
<proteinExistence type="predicted"/>
<protein>
    <submittedName>
        <fullName evidence="1">Uncharacterized protein</fullName>
    </submittedName>
</protein>
<name>A0ABQ3HF43_9ACTN</name>
<sequence>MKHDRDNQGIDLTGRIKSLEQFTGSLVARQPEVGHEPIPIHEAPPTRVPTPRRSRVFLRGGGGHGVFAELTLTAPHPHVAMD</sequence>
<dbReference type="Proteomes" id="UP000597341">
    <property type="component" value="Unassembled WGS sequence"/>
</dbReference>
<evidence type="ECO:0000313" key="2">
    <source>
        <dbReference type="Proteomes" id="UP000597341"/>
    </source>
</evidence>
<comment type="caution">
    <text evidence="1">The sequence shown here is derived from an EMBL/GenBank/DDBJ whole genome shotgun (WGS) entry which is preliminary data.</text>
</comment>
<reference evidence="2" key="1">
    <citation type="journal article" date="2019" name="Int. J. Syst. Evol. Microbiol.">
        <title>The Global Catalogue of Microorganisms (GCM) 10K type strain sequencing project: providing services to taxonomists for standard genome sequencing and annotation.</title>
        <authorList>
            <consortium name="The Broad Institute Genomics Platform"/>
            <consortium name="The Broad Institute Genome Sequencing Center for Infectious Disease"/>
            <person name="Wu L."/>
            <person name="Ma J."/>
        </authorList>
    </citation>
    <scope>NUCLEOTIDE SEQUENCE [LARGE SCALE GENOMIC DNA]</scope>
    <source>
        <strain evidence="2">CGMCC 1.12791</strain>
    </source>
</reference>
<organism evidence="1 2">
    <name type="scientific">Nocardioides flavus</name>
    <name type="common">ex Wang et al. 2016</name>
    <dbReference type="NCBI Taxonomy" id="2058780"/>
    <lineage>
        <taxon>Bacteria</taxon>
        <taxon>Bacillati</taxon>
        <taxon>Actinomycetota</taxon>
        <taxon>Actinomycetes</taxon>
        <taxon>Propionibacteriales</taxon>
        <taxon>Nocardioidaceae</taxon>
        <taxon>Nocardioides</taxon>
    </lineage>
</organism>